<protein>
    <submittedName>
        <fullName evidence="2">Uncharacterized protein</fullName>
    </submittedName>
</protein>
<dbReference type="Proteomes" id="UP001144313">
    <property type="component" value="Unassembled WGS sequence"/>
</dbReference>
<proteinExistence type="predicted"/>
<organism evidence="2 3">
    <name type="scientific">Glycomyces algeriensis</name>
    <dbReference type="NCBI Taxonomy" id="256037"/>
    <lineage>
        <taxon>Bacteria</taxon>
        <taxon>Bacillati</taxon>
        <taxon>Actinomycetota</taxon>
        <taxon>Actinomycetes</taxon>
        <taxon>Glycomycetales</taxon>
        <taxon>Glycomycetaceae</taxon>
        <taxon>Glycomyces</taxon>
    </lineage>
</organism>
<dbReference type="EMBL" id="BSDT01000001">
    <property type="protein sequence ID" value="GLI43608.1"/>
    <property type="molecule type" value="Genomic_DNA"/>
</dbReference>
<evidence type="ECO:0000313" key="3">
    <source>
        <dbReference type="Proteomes" id="UP001144313"/>
    </source>
</evidence>
<evidence type="ECO:0000313" key="2">
    <source>
        <dbReference type="EMBL" id="GLI43608.1"/>
    </source>
</evidence>
<accession>A0A9W6GB93</accession>
<feature type="region of interest" description="Disordered" evidence="1">
    <location>
        <begin position="21"/>
        <end position="52"/>
    </location>
</feature>
<sequence>MVRDPLPASVAGCGGGLAAGAAGPGLQQAERALSQPGSRAPRPFGASGPAKSWWSRVPWCVTRDMSYATAVGEWREGAAGRKEGPAAPSDQCRKWNQLRLTKSFGCPLVKVR</sequence>
<dbReference type="AlphaFoldDB" id="A0A9W6GB93"/>
<name>A0A9W6GB93_9ACTN</name>
<evidence type="ECO:0000256" key="1">
    <source>
        <dbReference type="SAM" id="MobiDB-lite"/>
    </source>
</evidence>
<keyword evidence="3" id="KW-1185">Reference proteome</keyword>
<comment type="caution">
    <text evidence="2">The sequence shown here is derived from an EMBL/GenBank/DDBJ whole genome shotgun (WGS) entry which is preliminary data.</text>
</comment>
<gene>
    <name evidence="2" type="ORF">GALLR39Z86_34580</name>
</gene>
<reference evidence="2" key="1">
    <citation type="submission" date="2022-12" db="EMBL/GenBank/DDBJ databases">
        <title>Reference genome sequencing for broad-spectrum identification of bacterial and archaeal isolates by mass spectrometry.</title>
        <authorList>
            <person name="Sekiguchi Y."/>
            <person name="Tourlousse D.M."/>
        </authorList>
    </citation>
    <scope>NUCLEOTIDE SEQUENCE</scope>
    <source>
        <strain evidence="2">LLR39Z86</strain>
    </source>
</reference>